<dbReference type="GO" id="GO:0016491">
    <property type="term" value="F:oxidoreductase activity"/>
    <property type="evidence" value="ECO:0007669"/>
    <property type="project" value="InterPro"/>
</dbReference>
<dbReference type="AlphaFoldDB" id="A0A6A5WIX3"/>
<name>A0A6A5WIX3_9PLEO</name>
<gene>
    <name evidence="3" type="ORF">P154DRAFT_522159</name>
</gene>
<sequence length="130" mass="14228">MTFSVLLFITRKPTITPSDFKTYWDTTHIELLKSVGGEHFPISHTRHYIARPTEVAGSWPAAVLVGTQDDFTYDGIAELVFKDEDGFKAFFGLVSAPDAAARIAADEDKFTVREKMKAVVVGGSSITSGL</sequence>
<organism evidence="3 4">
    <name type="scientific">Amniculicola lignicola CBS 123094</name>
    <dbReference type="NCBI Taxonomy" id="1392246"/>
    <lineage>
        <taxon>Eukaryota</taxon>
        <taxon>Fungi</taxon>
        <taxon>Dikarya</taxon>
        <taxon>Ascomycota</taxon>
        <taxon>Pezizomycotina</taxon>
        <taxon>Dothideomycetes</taxon>
        <taxon>Pleosporomycetidae</taxon>
        <taxon>Pleosporales</taxon>
        <taxon>Amniculicolaceae</taxon>
        <taxon>Amniculicola</taxon>
    </lineage>
</organism>
<dbReference type="Gene3D" id="3.30.70.100">
    <property type="match status" value="1"/>
</dbReference>
<evidence type="ECO:0000259" key="2">
    <source>
        <dbReference type="Pfam" id="PF07110"/>
    </source>
</evidence>
<evidence type="ECO:0000313" key="4">
    <source>
        <dbReference type="Proteomes" id="UP000799779"/>
    </source>
</evidence>
<reference evidence="3" key="1">
    <citation type="journal article" date="2020" name="Stud. Mycol.">
        <title>101 Dothideomycetes genomes: a test case for predicting lifestyles and emergence of pathogens.</title>
        <authorList>
            <person name="Haridas S."/>
            <person name="Albert R."/>
            <person name="Binder M."/>
            <person name="Bloem J."/>
            <person name="Labutti K."/>
            <person name="Salamov A."/>
            <person name="Andreopoulos B."/>
            <person name="Baker S."/>
            <person name="Barry K."/>
            <person name="Bills G."/>
            <person name="Bluhm B."/>
            <person name="Cannon C."/>
            <person name="Castanera R."/>
            <person name="Culley D."/>
            <person name="Daum C."/>
            <person name="Ezra D."/>
            <person name="Gonzalez J."/>
            <person name="Henrissat B."/>
            <person name="Kuo A."/>
            <person name="Liang C."/>
            <person name="Lipzen A."/>
            <person name="Lutzoni F."/>
            <person name="Magnuson J."/>
            <person name="Mondo S."/>
            <person name="Nolan M."/>
            <person name="Ohm R."/>
            <person name="Pangilinan J."/>
            <person name="Park H.-J."/>
            <person name="Ramirez L."/>
            <person name="Alfaro M."/>
            <person name="Sun H."/>
            <person name="Tritt A."/>
            <person name="Yoshinaga Y."/>
            <person name="Zwiers L.-H."/>
            <person name="Turgeon B."/>
            <person name="Goodwin S."/>
            <person name="Spatafora J."/>
            <person name="Crous P."/>
            <person name="Grigoriev I."/>
        </authorList>
    </citation>
    <scope>NUCLEOTIDE SEQUENCE</scope>
    <source>
        <strain evidence="3">CBS 123094</strain>
    </source>
</reference>
<dbReference type="OrthoDB" id="2519291at2759"/>
<feature type="domain" description="EthD" evidence="2">
    <location>
        <begin position="12"/>
        <end position="111"/>
    </location>
</feature>
<dbReference type="Pfam" id="PF07110">
    <property type="entry name" value="EthD"/>
    <property type="match status" value="1"/>
</dbReference>
<comment type="similarity">
    <text evidence="1">Belongs to the tpcK family.</text>
</comment>
<proteinExistence type="inferred from homology"/>
<protein>
    <recommendedName>
        <fullName evidence="2">EthD domain-containing protein</fullName>
    </recommendedName>
</protein>
<dbReference type="EMBL" id="ML977586">
    <property type="protein sequence ID" value="KAF2000884.1"/>
    <property type="molecule type" value="Genomic_DNA"/>
</dbReference>
<keyword evidence="4" id="KW-1185">Reference proteome</keyword>
<dbReference type="SUPFAM" id="SSF54909">
    <property type="entry name" value="Dimeric alpha+beta barrel"/>
    <property type="match status" value="1"/>
</dbReference>
<dbReference type="InterPro" id="IPR011008">
    <property type="entry name" value="Dimeric_a/b-barrel"/>
</dbReference>
<accession>A0A6A5WIX3</accession>
<dbReference type="Proteomes" id="UP000799779">
    <property type="component" value="Unassembled WGS sequence"/>
</dbReference>
<dbReference type="InterPro" id="IPR009799">
    <property type="entry name" value="EthD_dom"/>
</dbReference>
<evidence type="ECO:0000256" key="1">
    <source>
        <dbReference type="ARBA" id="ARBA00005986"/>
    </source>
</evidence>
<evidence type="ECO:0000313" key="3">
    <source>
        <dbReference type="EMBL" id="KAF2000884.1"/>
    </source>
</evidence>